<dbReference type="EMBL" id="DF237545">
    <property type="protein sequence ID" value="GAQ90079.1"/>
    <property type="molecule type" value="Genomic_DNA"/>
</dbReference>
<dbReference type="Gene3D" id="1.10.8.430">
    <property type="entry name" value="Helical domain of apoptotic protease-activating factors"/>
    <property type="match status" value="1"/>
</dbReference>
<dbReference type="SUPFAM" id="SSF52540">
    <property type="entry name" value="P-loop containing nucleoside triphosphate hydrolases"/>
    <property type="match status" value="1"/>
</dbReference>
<evidence type="ECO:0000313" key="1">
    <source>
        <dbReference type="EMBL" id="GAQ90079.1"/>
    </source>
</evidence>
<gene>
    <name evidence="1" type="ORF">KFL_005960070</name>
</gene>
<dbReference type="Gene3D" id="1.25.40.10">
    <property type="entry name" value="Tetratricopeptide repeat domain"/>
    <property type="match status" value="1"/>
</dbReference>
<dbReference type="PANTHER" id="PTHR36766">
    <property type="entry name" value="PLANT BROAD-SPECTRUM MILDEW RESISTANCE PROTEIN RPW8"/>
    <property type="match status" value="1"/>
</dbReference>
<name>A0A1Y1IKX6_KLENI</name>
<keyword evidence="2" id="KW-1185">Reference proteome</keyword>
<dbReference type="InterPro" id="IPR032675">
    <property type="entry name" value="LRR_dom_sf"/>
</dbReference>
<dbReference type="InterPro" id="IPR011990">
    <property type="entry name" value="TPR-like_helical_dom_sf"/>
</dbReference>
<dbReference type="InterPro" id="IPR042197">
    <property type="entry name" value="Apaf_helical"/>
</dbReference>
<dbReference type="SUPFAM" id="SSF52047">
    <property type="entry name" value="RNI-like"/>
    <property type="match status" value="1"/>
</dbReference>
<protein>
    <submittedName>
        <fullName evidence="1">Uncharacterized protein</fullName>
    </submittedName>
</protein>
<dbReference type="OrthoDB" id="2016095at2759"/>
<organism evidence="1 2">
    <name type="scientific">Klebsormidium nitens</name>
    <name type="common">Green alga</name>
    <name type="synonym">Ulothrix nitens</name>
    <dbReference type="NCBI Taxonomy" id="105231"/>
    <lineage>
        <taxon>Eukaryota</taxon>
        <taxon>Viridiplantae</taxon>
        <taxon>Streptophyta</taxon>
        <taxon>Klebsormidiophyceae</taxon>
        <taxon>Klebsormidiales</taxon>
        <taxon>Klebsormidiaceae</taxon>
        <taxon>Klebsormidium</taxon>
    </lineage>
</organism>
<dbReference type="GO" id="GO:0043531">
    <property type="term" value="F:ADP binding"/>
    <property type="evidence" value="ECO:0007669"/>
    <property type="project" value="InterPro"/>
</dbReference>
<dbReference type="Proteomes" id="UP000054558">
    <property type="component" value="Unassembled WGS sequence"/>
</dbReference>
<dbReference type="PRINTS" id="PR00364">
    <property type="entry name" value="DISEASERSIST"/>
</dbReference>
<dbReference type="SUPFAM" id="SSF81901">
    <property type="entry name" value="HCP-like"/>
    <property type="match status" value="1"/>
</dbReference>
<dbReference type="InterPro" id="IPR027417">
    <property type="entry name" value="P-loop_NTPase"/>
</dbReference>
<dbReference type="AlphaFoldDB" id="A0A1Y1IKX6"/>
<proteinExistence type="predicted"/>
<dbReference type="PANTHER" id="PTHR36766:SF40">
    <property type="entry name" value="DISEASE RESISTANCE PROTEIN RGA3"/>
    <property type="match status" value="1"/>
</dbReference>
<sequence length="556" mass="58271">MGVLGERCRLLITAREVAEDGSRCHKLECLYPPAAAEVFDAYAREAAKPEDAAYGEIPKDDRNELIQHCGGLPLALKVLGSMTGEACRDMHDWERFLGKARRRLQDNLGVLHFSLDYLRQKERKLWEAFVLLADLWDSFSHDRAALGCWLDAIFEGKSEEIFFELGRRFLLTVIDRDVIIHDLFREAAKGKDDGDSTACRPMQEGYSRLLLKGYRGDFDHQHLAARDESLEPVRGGRLVRSVALRDTDLGMFQVSPMRAVRLLIALRCRVDRGADGAHEPDLSGCAALASLPESVGQLTGLTSLDLSRCRALTSLPESVGALTGLMKQLLPLRTLDLYSLFGLISDRSSFQSLPEWVGQLTGMTSLDLSLCLALRSLPESVRRLTGMTSLDLSGCEALQGACQYLWAAAQDDARAQFNLGVCHYSGNGVEKDEAEAEIATGGDGTAGVESALLLEVCADVRTGGTGVGEGAAGVGAGGARVGAGGAGVGAGGARVGAGGAGVGAGGARVGAGGAGVGAGGARVGAGGLGVGAGGVGVMAGVVYAGGVAQLLAVLTR</sequence>
<reference evidence="1 2" key="1">
    <citation type="journal article" date="2014" name="Nat. Commun.">
        <title>Klebsormidium flaccidum genome reveals primary factors for plant terrestrial adaptation.</title>
        <authorList>
            <person name="Hori K."/>
            <person name="Maruyama F."/>
            <person name="Fujisawa T."/>
            <person name="Togashi T."/>
            <person name="Yamamoto N."/>
            <person name="Seo M."/>
            <person name="Sato S."/>
            <person name="Yamada T."/>
            <person name="Mori H."/>
            <person name="Tajima N."/>
            <person name="Moriyama T."/>
            <person name="Ikeuchi M."/>
            <person name="Watanabe M."/>
            <person name="Wada H."/>
            <person name="Kobayashi K."/>
            <person name="Saito M."/>
            <person name="Masuda T."/>
            <person name="Sasaki-Sekimoto Y."/>
            <person name="Mashiguchi K."/>
            <person name="Awai K."/>
            <person name="Shimojima M."/>
            <person name="Masuda S."/>
            <person name="Iwai M."/>
            <person name="Nobusawa T."/>
            <person name="Narise T."/>
            <person name="Kondo S."/>
            <person name="Saito H."/>
            <person name="Sato R."/>
            <person name="Murakawa M."/>
            <person name="Ihara Y."/>
            <person name="Oshima-Yamada Y."/>
            <person name="Ohtaka K."/>
            <person name="Satoh M."/>
            <person name="Sonobe K."/>
            <person name="Ishii M."/>
            <person name="Ohtani R."/>
            <person name="Kanamori-Sato M."/>
            <person name="Honoki R."/>
            <person name="Miyazaki D."/>
            <person name="Mochizuki H."/>
            <person name="Umetsu J."/>
            <person name="Higashi K."/>
            <person name="Shibata D."/>
            <person name="Kamiya Y."/>
            <person name="Sato N."/>
            <person name="Nakamura Y."/>
            <person name="Tabata S."/>
            <person name="Ida S."/>
            <person name="Kurokawa K."/>
            <person name="Ohta H."/>
        </authorList>
    </citation>
    <scope>NUCLEOTIDE SEQUENCE [LARGE SCALE GENOMIC DNA]</scope>
    <source>
        <strain evidence="1 2">NIES-2285</strain>
    </source>
</reference>
<evidence type="ECO:0000313" key="2">
    <source>
        <dbReference type="Proteomes" id="UP000054558"/>
    </source>
</evidence>
<accession>A0A1Y1IKX6</accession>
<dbReference type="Gene3D" id="3.80.10.10">
    <property type="entry name" value="Ribonuclease Inhibitor"/>
    <property type="match status" value="1"/>
</dbReference>